<dbReference type="EMBL" id="CAJFCJ010000020">
    <property type="protein sequence ID" value="CAD5124011.1"/>
    <property type="molecule type" value="Genomic_DNA"/>
</dbReference>
<dbReference type="Proteomes" id="UP000549394">
    <property type="component" value="Unassembled WGS sequence"/>
</dbReference>
<feature type="domain" description="Nucleotide-diphospho-sugar transferase" evidence="1">
    <location>
        <begin position="27"/>
        <end position="233"/>
    </location>
</feature>
<dbReference type="GO" id="GO:0005794">
    <property type="term" value="C:Golgi apparatus"/>
    <property type="evidence" value="ECO:0007669"/>
    <property type="project" value="TreeGrafter"/>
</dbReference>
<gene>
    <name evidence="2" type="ORF">DGYR_LOCUS11620</name>
</gene>
<name>A0A7I8W823_9ANNE</name>
<reference evidence="2 3" key="1">
    <citation type="submission" date="2020-08" db="EMBL/GenBank/DDBJ databases">
        <authorList>
            <person name="Hejnol A."/>
        </authorList>
    </citation>
    <scope>NUCLEOTIDE SEQUENCE [LARGE SCALE GENOMIC DNA]</scope>
</reference>
<accession>A0A7I8W823</accession>
<dbReference type="GO" id="GO:0016757">
    <property type="term" value="F:glycosyltransferase activity"/>
    <property type="evidence" value="ECO:0007669"/>
    <property type="project" value="TreeGrafter"/>
</dbReference>
<dbReference type="InterPro" id="IPR005069">
    <property type="entry name" value="Nucl-diP-sugar_transferase"/>
</dbReference>
<evidence type="ECO:0000259" key="1">
    <source>
        <dbReference type="Pfam" id="PF03407"/>
    </source>
</evidence>
<evidence type="ECO:0000313" key="3">
    <source>
        <dbReference type="Proteomes" id="UP000549394"/>
    </source>
</evidence>
<comment type="caution">
    <text evidence="2">The sequence shown here is derived from an EMBL/GenBank/DDBJ whole genome shotgun (WGS) entry which is preliminary data.</text>
</comment>
<dbReference type="PANTHER" id="PTHR47032">
    <property type="entry name" value="UDP-D-XYLOSE:L-FUCOSE ALPHA-1,3-D-XYLOSYLTRANSFERASE-RELATED"/>
    <property type="match status" value="1"/>
</dbReference>
<keyword evidence="3" id="KW-1185">Reference proteome</keyword>
<protein>
    <recommendedName>
        <fullName evidence="1">Nucleotide-diphospho-sugar transferase domain-containing protein</fullName>
    </recommendedName>
</protein>
<dbReference type="OrthoDB" id="1712432at2759"/>
<organism evidence="2 3">
    <name type="scientific">Dimorphilus gyrociliatus</name>
    <dbReference type="NCBI Taxonomy" id="2664684"/>
    <lineage>
        <taxon>Eukaryota</taxon>
        <taxon>Metazoa</taxon>
        <taxon>Spiralia</taxon>
        <taxon>Lophotrochozoa</taxon>
        <taxon>Annelida</taxon>
        <taxon>Polychaeta</taxon>
        <taxon>Polychaeta incertae sedis</taxon>
        <taxon>Dinophilidae</taxon>
        <taxon>Dimorphilus</taxon>
    </lineage>
</organism>
<sequence length="388" mass="45774">MVVISATDLGYIDLAVNFYLSSIKRHKISNFLFICLHPEACRVLRQFSDRVETFYGGIVESADRPSNFFSREFNEKTHAKLKWVITALKMGYNVLLSDVDIHYFKNPLGTLYSHLRKCDIQIQWDRDELEMKYNSGFYFLKASHLTVELLRRAIWLAEHDNFTQSDQYYLNTAIRYSVSKFGLKLCELDKSTFPCGSVYFHEGQREFYDDSPCKDCVIAHNNWIISAASKRYRAREHLFWNVDIPSGYYSAKGRKYLTYDQQRTPSKNKQLRNLKRALCLAEKLNRLVVLPKFFCLEQKVRLCNLLSIVNQTNMDAFELVYGKFYREYSFLNNKLVPNEIRNKNNWKKIKIGSCRNLHSIQSDFNRYPVLQLSFEWDTCKCKFGKDSI</sequence>
<dbReference type="AlphaFoldDB" id="A0A7I8W823"/>
<dbReference type="InterPro" id="IPR052636">
    <property type="entry name" value="UDP-D-xylose:L-fucose_XylT"/>
</dbReference>
<dbReference type="PANTHER" id="PTHR47032:SF1">
    <property type="entry name" value="UDP-D-XYLOSE:L-FUCOSE ALPHA-1,3-D-XYLOSYLTRANSFERASE-RELATED"/>
    <property type="match status" value="1"/>
</dbReference>
<proteinExistence type="predicted"/>
<evidence type="ECO:0000313" key="2">
    <source>
        <dbReference type="EMBL" id="CAD5124011.1"/>
    </source>
</evidence>
<dbReference type="Pfam" id="PF03407">
    <property type="entry name" value="Nucleotid_trans"/>
    <property type="match status" value="1"/>
</dbReference>